<feature type="compositionally biased region" description="Polar residues" evidence="1">
    <location>
        <begin position="1"/>
        <end position="12"/>
    </location>
</feature>
<dbReference type="Proteomes" id="UP000002668">
    <property type="component" value="Genome"/>
</dbReference>
<feature type="domain" description="Heterokaryon incompatibility" evidence="2">
    <location>
        <begin position="165"/>
        <end position="327"/>
    </location>
</feature>
<dbReference type="PANTHER" id="PTHR24148">
    <property type="entry name" value="ANKYRIN REPEAT DOMAIN-CONTAINING PROTEIN 39 HOMOLOG-RELATED"/>
    <property type="match status" value="1"/>
</dbReference>
<feature type="compositionally biased region" description="Basic and acidic residues" evidence="1">
    <location>
        <begin position="65"/>
        <end position="74"/>
    </location>
</feature>
<evidence type="ECO:0000313" key="3">
    <source>
        <dbReference type="EMBL" id="CBX94633.1"/>
    </source>
</evidence>
<sequence>MQPNTSSENPQPCSDAGIEVGDMHTRSASLNIDRGYESTGMTSLVQPALETEASSTTVSSLRLAGKKESKRKADVETADPGVMVGLPNSSFIYRLQNGDISLTPRTVDGSRPEHNFSTLFIHPTLPNSRSNIRLLRMDPGPDASGASDLYCSLESVDPWNSRLQYECLSYCWGISTTGKQIFVRTADSDYRPMQVTENLHSALQGLKTSSKSTLYWIDAICIDQTNDTERGEQVGLMRDIYSKASGVVVWLGPGTTRLMAALDIINDMSRRFQADASISPDTIVGPSGLDLSEEDIAHLQSYTEYAYEDIAHFFTLPWFRRVWVLQEALSQPDITVRLGSYSLPWGSVILAALWQAQFTRTYTASSTADAGGQDSDQGFLPGLWLGLLHTRMPRGLSLIELASRARDFEATDPRDKVFALLGLANDLGPLDSRPSGLVPDYSKTAIEVYTEFARGLILKTCKLDVLSLVNTFPSPDGLHSFVSWMPNLDQPVATIRGFGFPEKYNACFSTTVDVHLARSLDDEPHILQLRGFQIDTVQFVTDSPLTFSRKLTLHLEHTTDAITHLWRTHLLPTTPNEMPERQRLQQYIELLTAAGFAQPTQFPAQPLGHIVPSRHIPSLVADFAAYWARLDPGFTDFSAPLAAKLQRLARSGDAHQFGVLAGKACHERKFLVTAQGRVGLCPQGTAVGDAVVVLRGGSVPYVLALGAAGREGRFVGECYVEGVMFGEAAGFGGEEVVFRIF</sequence>
<evidence type="ECO:0000256" key="1">
    <source>
        <dbReference type="SAM" id="MobiDB-lite"/>
    </source>
</evidence>
<dbReference type="HOGENOM" id="CLU_004184_7_4_1"/>
<dbReference type="EMBL" id="FP929125">
    <property type="protein sequence ID" value="CBX94633.1"/>
    <property type="molecule type" value="Genomic_DNA"/>
</dbReference>
<dbReference type="OrthoDB" id="5386682at2759"/>
<organism evidence="4">
    <name type="scientific">Leptosphaeria maculans (strain JN3 / isolate v23.1.3 / race Av1-4-5-6-7-8)</name>
    <name type="common">Blackleg fungus</name>
    <name type="synonym">Phoma lingam</name>
    <dbReference type="NCBI Taxonomy" id="985895"/>
    <lineage>
        <taxon>Eukaryota</taxon>
        <taxon>Fungi</taxon>
        <taxon>Dikarya</taxon>
        <taxon>Ascomycota</taxon>
        <taxon>Pezizomycotina</taxon>
        <taxon>Dothideomycetes</taxon>
        <taxon>Pleosporomycetidae</taxon>
        <taxon>Pleosporales</taxon>
        <taxon>Pleosporineae</taxon>
        <taxon>Leptosphaeriaceae</taxon>
        <taxon>Plenodomus</taxon>
        <taxon>Plenodomus lingam/Leptosphaeria maculans species complex</taxon>
    </lineage>
</organism>
<dbReference type="PANTHER" id="PTHR24148:SF64">
    <property type="entry name" value="HETEROKARYON INCOMPATIBILITY DOMAIN-CONTAINING PROTEIN"/>
    <property type="match status" value="1"/>
</dbReference>
<keyword evidence="4" id="KW-1185">Reference proteome</keyword>
<evidence type="ECO:0000259" key="2">
    <source>
        <dbReference type="Pfam" id="PF06985"/>
    </source>
</evidence>
<dbReference type="OMA" id="WWIREHN"/>
<dbReference type="InterPro" id="IPR052895">
    <property type="entry name" value="HetReg/Transcr_Mod"/>
</dbReference>
<name>E4ZTS3_LEPMJ</name>
<dbReference type="AlphaFoldDB" id="E4ZTS3"/>
<accession>E4ZTS3</accession>
<feature type="region of interest" description="Disordered" evidence="1">
    <location>
        <begin position="47"/>
        <end position="74"/>
    </location>
</feature>
<dbReference type="InterPro" id="IPR010730">
    <property type="entry name" value="HET"/>
</dbReference>
<dbReference type="InParanoid" id="E4ZTS3"/>
<dbReference type="eggNOG" id="ENOG502RX8J">
    <property type="taxonomic scope" value="Eukaryota"/>
</dbReference>
<protein>
    <recommendedName>
        <fullName evidence="2">Heterokaryon incompatibility domain-containing protein</fullName>
    </recommendedName>
</protein>
<reference evidence="4" key="1">
    <citation type="journal article" date="2011" name="Nat. Commun.">
        <title>Effector diversification within compartments of the Leptosphaeria maculans genome affected by Repeat-Induced Point mutations.</title>
        <authorList>
            <person name="Rouxel T."/>
            <person name="Grandaubert J."/>
            <person name="Hane J.K."/>
            <person name="Hoede C."/>
            <person name="van de Wouw A.P."/>
            <person name="Couloux A."/>
            <person name="Dominguez V."/>
            <person name="Anthouard V."/>
            <person name="Bally P."/>
            <person name="Bourras S."/>
            <person name="Cozijnsen A.J."/>
            <person name="Ciuffetti L.M."/>
            <person name="Degrave A."/>
            <person name="Dilmaghani A."/>
            <person name="Duret L."/>
            <person name="Fudal I."/>
            <person name="Goodwin S.B."/>
            <person name="Gout L."/>
            <person name="Glaser N."/>
            <person name="Linglin J."/>
            <person name="Kema G.H.J."/>
            <person name="Lapalu N."/>
            <person name="Lawrence C.B."/>
            <person name="May K."/>
            <person name="Meyer M."/>
            <person name="Ollivier B."/>
            <person name="Poulain J."/>
            <person name="Schoch C.L."/>
            <person name="Simon A."/>
            <person name="Spatafora J.W."/>
            <person name="Stachowiak A."/>
            <person name="Turgeon B.G."/>
            <person name="Tyler B.M."/>
            <person name="Vincent D."/>
            <person name="Weissenbach J."/>
            <person name="Amselem J."/>
            <person name="Quesneville H."/>
            <person name="Oliver R.P."/>
            <person name="Wincker P."/>
            <person name="Balesdent M.-H."/>
            <person name="Howlett B.J."/>
        </authorList>
    </citation>
    <scope>NUCLEOTIDE SEQUENCE [LARGE SCALE GENOMIC DNA]</scope>
    <source>
        <strain evidence="4">JN3 / isolate v23.1.3 / race Av1-4-5-6-7-8</strain>
    </source>
</reference>
<dbReference type="Pfam" id="PF06985">
    <property type="entry name" value="HET"/>
    <property type="match status" value="1"/>
</dbReference>
<feature type="region of interest" description="Disordered" evidence="1">
    <location>
        <begin position="1"/>
        <end position="26"/>
    </location>
</feature>
<evidence type="ECO:0000313" key="4">
    <source>
        <dbReference type="Proteomes" id="UP000002668"/>
    </source>
</evidence>
<gene>
    <name evidence="3" type="ORF">LEMA_P116360.1</name>
</gene>
<proteinExistence type="predicted"/>
<dbReference type="STRING" id="985895.E4ZTS3"/>
<dbReference type="Pfam" id="PF26639">
    <property type="entry name" value="Het-6_barrel"/>
    <property type="match status" value="1"/>
</dbReference>
<dbReference type="VEuPathDB" id="FungiDB:LEMA_P116360.1"/>